<sequence>MSLFIFSVIGLVYGSSQVVLLLKKMYLFLFLLITMNGFHM</sequence>
<dbReference type="AlphaFoldDB" id="A0A0E9PS91"/>
<name>A0A0E9PS91_ANGAN</name>
<accession>A0A0E9PS91</accession>
<organism evidence="1">
    <name type="scientific">Anguilla anguilla</name>
    <name type="common">European freshwater eel</name>
    <name type="synonym">Muraena anguilla</name>
    <dbReference type="NCBI Taxonomy" id="7936"/>
    <lineage>
        <taxon>Eukaryota</taxon>
        <taxon>Metazoa</taxon>
        <taxon>Chordata</taxon>
        <taxon>Craniata</taxon>
        <taxon>Vertebrata</taxon>
        <taxon>Euteleostomi</taxon>
        <taxon>Actinopterygii</taxon>
        <taxon>Neopterygii</taxon>
        <taxon>Teleostei</taxon>
        <taxon>Anguilliformes</taxon>
        <taxon>Anguillidae</taxon>
        <taxon>Anguilla</taxon>
    </lineage>
</organism>
<proteinExistence type="predicted"/>
<reference evidence="1" key="2">
    <citation type="journal article" date="2015" name="Fish Shellfish Immunol.">
        <title>Early steps in the European eel (Anguilla anguilla)-Vibrio vulnificus interaction in the gills: Role of the RtxA13 toxin.</title>
        <authorList>
            <person name="Callol A."/>
            <person name="Pajuelo D."/>
            <person name="Ebbesson L."/>
            <person name="Teles M."/>
            <person name="MacKenzie S."/>
            <person name="Amaro C."/>
        </authorList>
    </citation>
    <scope>NUCLEOTIDE SEQUENCE</scope>
</reference>
<protein>
    <submittedName>
        <fullName evidence="1">Uncharacterized protein</fullName>
    </submittedName>
</protein>
<reference evidence="1" key="1">
    <citation type="submission" date="2014-11" db="EMBL/GenBank/DDBJ databases">
        <authorList>
            <person name="Amaro Gonzalez C."/>
        </authorList>
    </citation>
    <scope>NUCLEOTIDE SEQUENCE</scope>
</reference>
<dbReference type="EMBL" id="GBXM01101223">
    <property type="protein sequence ID" value="JAH07354.1"/>
    <property type="molecule type" value="Transcribed_RNA"/>
</dbReference>
<evidence type="ECO:0000313" key="1">
    <source>
        <dbReference type="EMBL" id="JAH07354.1"/>
    </source>
</evidence>